<comment type="caution">
    <text evidence="1">The sequence shown here is derived from an EMBL/GenBank/DDBJ whole genome shotgun (WGS) entry which is preliminary data.</text>
</comment>
<evidence type="ECO:0000313" key="1">
    <source>
        <dbReference type="EMBL" id="CAF0974023.1"/>
    </source>
</evidence>
<sequence>MAKQSSDLMFRLYSMHNYEQDITGMNDLFQRCKSTDYESVMMGDSNKLPILFHCESIDHLHCMKQYPESYCGTLVNTKDGRVVAFTAGHIKFVYFGSSLMTVIFIRLVRVDPTQRRQNLLINLTKQGNKTGVENIPDYTIGYTTDTNVPSLNMQQRLFGSLSNPVSRFSHFILSTTPTSKAIKLHKLSFEETERLWMVDMIDWVQRPSLSDLHRIMHMDEYIGIFAVGDFSSQQYAAAMIWKPLTTILCDDRSGTKNEYRGRFHLALNFFQSSNSIPSVAVQEREHLISALINAASNDEIPFLICDIEESSLFTSLVRQKALAVSTESISRVPWSERVTDMADRFANSPIWLDPRDLSNLLYFKPLSEKLQSQL</sequence>
<protein>
    <submittedName>
        <fullName evidence="1">Uncharacterized protein</fullName>
    </submittedName>
</protein>
<dbReference type="Proteomes" id="UP000663845">
    <property type="component" value="Unassembled WGS sequence"/>
</dbReference>
<dbReference type="AlphaFoldDB" id="A0A814EYR9"/>
<name>A0A814EYR9_9BILA</name>
<proteinExistence type="predicted"/>
<reference evidence="1" key="1">
    <citation type="submission" date="2021-02" db="EMBL/GenBank/DDBJ databases">
        <authorList>
            <person name="Nowell W R."/>
        </authorList>
    </citation>
    <scope>NUCLEOTIDE SEQUENCE</scope>
</reference>
<gene>
    <name evidence="1" type="ORF">JYZ213_LOCUS14552</name>
</gene>
<evidence type="ECO:0000313" key="2">
    <source>
        <dbReference type="Proteomes" id="UP000663845"/>
    </source>
</evidence>
<dbReference type="EMBL" id="CAJNOG010000121">
    <property type="protein sequence ID" value="CAF0974023.1"/>
    <property type="molecule type" value="Genomic_DNA"/>
</dbReference>
<organism evidence="1 2">
    <name type="scientific">Adineta steineri</name>
    <dbReference type="NCBI Taxonomy" id="433720"/>
    <lineage>
        <taxon>Eukaryota</taxon>
        <taxon>Metazoa</taxon>
        <taxon>Spiralia</taxon>
        <taxon>Gnathifera</taxon>
        <taxon>Rotifera</taxon>
        <taxon>Eurotatoria</taxon>
        <taxon>Bdelloidea</taxon>
        <taxon>Adinetida</taxon>
        <taxon>Adinetidae</taxon>
        <taxon>Adineta</taxon>
    </lineage>
</organism>
<accession>A0A814EYR9</accession>